<evidence type="ECO:0000313" key="3">
    <source>
        <dbReference type="Proteomes" id="UP001597092"/>
    </source>
</evidence>
<dbReference type="Proteomes" id="UP001597092">
    <property type="component" value="Unassembled WGS sequence"/>
</dbReference>
<sequence>MAPQHTKVGIAAEFRKFVEPLGTAAEDGPDGLVFLATEAGVDLEYVLADKSNLESIANDVSDAYQTLESLLTGDEPPDVEDLSRIVSLSKTLVDAVHRLDDLQFEAYVDDPDVVEPLFDYLLVRYVSEEHPQLFDLIQIVGAVSEDERGYPEALDFGRLVDSLTSPNQYVRRRYRWGSEAFDGLQLLSHLRGILLGLKIPASLEPQPPTERWRSIAPGDGDLVTERLRIPIVYLDTAEGEREAGLFLVTAPSSPLGRPPGIAIAPYGLQSLTGAGSADGRLDETVRLDDDWTFSIDLSAAGATDCALVVRPGGATLLTPGSTSTPTELRGSVELERSTVDGDPTVLLGDESASNLSLTSVSARAAVEYSGDDASFLVELPVGTRLAVIPAEADGFLRSILPASGIETDIDTSVGWSSDSGLFFQGGGSLSVSLPQHRSLGPVTLSEIFLGLSVADRGVVMEGTASIGVTLGPISGVVERIGIEAEIDFPAGRDGTFGPVDADVGFSPPKGFGISIDASAVTGEGYLSFDAENERYEGTLKLAFGDIVVNAVGLLTTRLPGGEDGFSLLIIISGEFPPIQLGMGVTLNALGGLLGVNRTTQFDVLRSGLKKGSMKSVLFPEDPVRNAPQLISDLRSIFPPMNDRHVIGPMARFAWGTPPIVTADVGILLELPAPIRLAILGRISAVLPAEEGALIELNMDALGVVDFGEGTASVDASLSDSRIVTLVITGDMALRSSWGDNPGFGLSVGGFNPRFTPPPEFPDLRRLSLNLCPGNNPRLRLAGYFAVTSNTVQFGARVDLYAAAGKFSISGYLGFDALFQFDPFKFVVDVAAGVALKVGGSTLMSISFEGMFSGPAPWHVKGRAKFKILFFSFSVSVEKKFGERADPSTLPPPDVLGELQAAIERDGNWAAQLPEDNRTVVSLRDVDATDGEVLAHPLGTLSVRQRVVPLDIAIDRYGSAAPLRYDTFGITDVSIEGSSQTQPGTAEQPRPPAGEAIREQFAPAQYFDLTDDEKLSRPGFERLPAGRRIGNDLLAYGGESDPSLITTTTLEYETDVDDASLDVYAKPFDDPLGLPLDVANALANSSAVAQAETRTTGQAKYDGPDQRIDVEETGYVVASSADLSREGVVIDGATRTEAEQALSRHVDEHPEKSGDLQVVAMHEASDGGIS</sequence>
<keyword evidence="3" id="KW-1185">Reference proteome</keyword>
<dbReference type="InterPro" id="IPR046538">
    <property type="entry name" value="DUF6603"/>
</dbReference>
<proteinExistence type="predicted"/>
<feature type="domain" description="DUF6603" evidence="1">
    <location>
        <begin position="436"/>
        <end position="1011"/>
    </location>
</feature>
<protein>
    <submittedName>
        <fullName evidence="2">DUF6603 domain-containing protein</fullName>
    </submittedName>
</protein>
<dbReference type="AlphaFoldDB" id="A0ABD6DYS2"/>
<reference evidence="2 3" key="1">
    <citation type="journal article" date="2019" name="Int. J. Syst. Evol. Microbiol.">
        <title>The Global Catalogue of Microorganisms (GCM) 10K type strain sequencing project: providing services to taxonomists for standard genome sequencing and annotation.</title>
        <authorList>
            <consortium name="The Broad Institute Genomics Platform"/>
            <consortium name="The Broad Institute Genome Sequencing Center for Infectious Disease"/>
            <person name="Wu L."/>
            <person name="Ma J."/>
        </authorList>
    </citation>
    <scope>NUCLEOTIDE SEQUENCE [LARGE SCALE GENOMIC DNA]</scope>
    <source>
        <strain evidence="2 3">CGMCC 1.10387</strain>
    </source>
</reference>
<dbReference type="EMBL" id="JBHUDP010000007">
    <property type="protein sequence ID" value="MFD1687025.1"/>
    <property type="molecule type" value="Genomic_DNA"/>
</dbReference>
<evidence type="ECO:0000259" key="1">
    <source>
        <dbReference type="Pfam" id="PF20248"/>
    </source>
</evidence>
<name>A0ABD6DYS2_9EURY</name>
<dbReference type="RefSeq" id="WP_256309135.1">
    <property type="nucleotide sequence ID" value="NZ_JANHAW010000004.1"/>
</dbReference>
<evidence type="ECO:0000313" key="2">
    <source>
        <dbReference type="EMBL" id="MFD1687025.1"/>
    </source>
</evidence>
<organism evidence="2 3">
    <name type="scientific">Halobellus litoreus</name>
    <dbReference type="NCBI Taxonomy" id="755310"/>
    <lineage>
        <taxon>Archaea</taxon>
        <taxon>Methanobacteriati</taxon>
        <taxon>Methanobacteriota</taxon>
        <taxon>Stenosarchaea group</taxon>
        <taxon>Halobacteria</taxon>
        <taxon>Halobacteriales</taxon>
        <taxon>Haloferacaceae</taxon>
        <taxon>Halobellus</taxon>
    </lineage>
</organism>
<accession>A0ABD6DYS2</accession>
<gene>
    <name evidence="2" type="ORF">ACFSAS_15550</name>
</gene>
<comment type="caution">
    <text evidence="2">The sequence shown here is derived from an EMBL/GenBank/DDBJ whole genome shotgun (WGS) entry which is preliminary data.</text>
</comment>
<dbReference type="Pfam" id="PF20248">
    <property type="entry name" value="DUF6603"/>
    <property type="match status" value="1"/>
</dbReference>